<dbReference type="Pfam" id="PF00849">
    <property type="entry name" value="PseudoU_synth_2"/>
    <property type="match status" value="1"/>
</dbReference>
<dbReference type="InterPro" id="IPR000748">
    <property type="entry name" value="PsdUridine_synth_RsuA/RluB/E/F"/>
</dbReference>
<dbReference type="InterPro" id="IPR002942">
    <property type="entry name" value="S4_RNA-bd"/>
</dbReference>
<dbReference type="GO" id="GO:0003723">
    <property type="term" value="F:RNA binding"/>
    <property type="evidence" value="ECO:0007669"/>
    <property type="project" value="UniProtKB-KW"/>
</dbReference>
<sequence>MRIDKFISETGYCSRRETKRLLDAKRITINGYPCDKNSVVEEGDCVLIDGRTIPEKEKAIYIVLNKPIGITCTAANHIEGNIIDFVNYPARIFPIGRLDKASEGLILLTNDGDIVNRMMRSQYGHEKEYVVTVDKPFSDYFLEGMSQGVNIVGGRTKPCTTTRMSDNSFRIILTQGLNRQIRRMCRYFGYTVTKLERVRIMNIELGDLPKGEWRYLTQGEQKELMQQLYIELV</sequence>
<evidence type="ECO:0000313" key="7">
    <source>
        <dbReference type="Proteomes" id="UP000605259"/>
    </source>
</evidence>
<dbReference type="GO" id="GO:0000455">
    <property type="term" value="P:enzyme-directed rRNA pseudouridine synthesis"/>
    <property type="evidence" value="ECO:0007669"/>
    <property type="project" value="UniProtKB-ARBA"/>
</dbReference>
<dbReference type="EMBL" id="BMFK01000005">
    <property type="protein sequence ID" value="GGE82829.1"/>
    <property type="molecule type" value="Genomic_DNA"/>
</dbReference>
<dbReference type="CDD" id="cd00165">
    <property type="entry name" value="S4"/>
    <property type="match status" value="1"/>
</dbReference>
<dbReference type="EC" id="5.4.99.-" evidence="4"/>
<dbReference type="InterPro" id="IPR036986">
    <property type="entry name" value="S4_RNA-bd_sf"/>
</dbReference>
<accession>A0A917ESN5</accession>
<name>A0A917ESN5_9BACI</name>
<proteinExistence type="inferred from homology"/>
<dbReference type="SUPFAM" id="SSF55174">
    <property type="entry name" value="Alpha-L RNA-binding motif"/>
    <property type="match status" value="1"/>
</dbReference>
<organism evidence="6 7">
    <name type="scientific">Priestia taiwanensis</name>
    <dbReference type="NCBI Taxonomy" id="1347902"/>
    <lineage>
        <taxon>Bacteria</taxon>
        <taxon>Bacillati</taxon>
        <taxon>Bacillota</taxon>
        <taxon>Bacilli</taxon>
        <taxon>Bacillales</taxon>
        <taxon>Bacillaceae</taxon>
        <taxon>Priestia</taxon>
    </lineage>
</organism>
<comment type="similarity">
    <text evidence="1 4">Belongs to the pseudouridine synthase RsuA family.</text>
</comment>
<dbReference type="Gene3D" id="3.10.290.10">
    <property type="entry name" value="RNA-binding S4 domain"/>
    <property type="match status" value="1"/>
</dbReference>
<dbReference type="GO" id="GO:0120159">
    <property type="term" value="F:rRNA pseudouridine synthase activity"/>
    <property type="evidence" value="ECO:0007669"/>
    <property type="project" value="UniProtKB-ARBA"/>
</dbReference>
<dbReference type="Gene3D" id="3.30.70.580">
    <property type="entry name" value="Pseudouridine synthase I, catalytic domain, N-terminal subdomain"/>
    <property type="match status" value="1"/>
</dbReference>
<keyword evidence="3" id="KW-0694">RNA-binding</keyword>
<evidence type="ECO:0000256" key="2">
    <source>
        <dbReference type="ARBA" id="ARBA00023235"/>
    </source>
</evidence>
<dbReference type="InterPro" id="IPR020094">
    <property type="entry name" value="TruA/RsuA/RluB/E/F_N"/>
</dbReference>
<dbReference type="SUPFAM" id="SSF55120">
    <property type="entry name" value="Pseudouridine synthase"/>
    <property type="match status" value="1"/>
</dbReference>
<protein>
    <recommendedName>
        <fullName evidence="4">Pseudouridine synthase</fullName>
        <ecNumber evidence="4">5.4.99.-</ecNumber>
    </recommendedName>
</protein>
<dbReference type="RefSeq" id="WP_188389837.1">
    <property type="nucleotide sequence ID" value="NZ_BMFK01000005.1"/>
</dbReference>
<reference evidence="6" key="1">
    <citation type="journal article" date="2014" name="Int. J. Syst. Evol. Microbiol.">
        <title>Complete genome sequence of Corynebacterium casei LMG S-19264T (=DSM 44701T), isolated from a smear-ripened cheese.</title>
        <authorList>
            <consortium name="US DOE Joint Genome Institute (JGI-PGF)"/>
            <person name="Walter F."/>
            <person name="Albersmeier A."/>
            <person name="Kalinowski J."/>
            <person name="Ruckert C."/>
        </authorList>
    </citation>
    <scope>NUCLEOTIDE SEQUENCE</scope>
    <source>
        <strain evidence="6">CGMCC 1.12698</strain>
    </source>
</reference>
<keyword evidence="2 4" id="KW-0413">Isomerase</keyword>
<evidence type="ECO:0000259" key="5">
    <source>
        <dbReference type="SMART" id="SM00363"/>
    </source>
</evidence>
<evidence type="ECO:0000313" key="6">
    <source>
        <dbReference type="EMBL" id="GGE82829.1"/>
    </source>
</evidence>
<dbReference type="Pfam" id="PF01479">
    <property type="entry name" value="S4"/>
    <property type="match status" value="1"/>
</dbReference>
<dbReference type="InterPro" id="IPR018496">
    <property type="entry name" value="PsdUridine_synth_RsuA/RluB_CS"/>
</dbReference>
<reference evidence="6" key="2">
    <citation type="submission" date="2020-09" db="EMBL/GenBank/DDBJ databases">
        <authorList>
            <person name="Sun Q."/>
            <person name="Zhou Y."/>
        </authorList>
    </citation>
    <scope>NUCLEOTIDE SEQUENCE</scope>
    <source>
        <strain evidence="6">CGMCC 1.12698</strain>
    </source>
</reference>
<dbReference type="InterPro" id="IPR020103">
    <property type="entry name" value="PsdUridine_synth_cat_dom_sf"/>
</dbReference>
<keyword evidence="7" id="KW-1185">Reference proteome</keyword>
<evidence type="ECO:0000256" key="3">
    <source>
        <dbReference type="PROSITE-ProRule" id="PRU00182"/>
    </source>
</evidence>
<evidence type="ECO:0000256" key="1">
    <source>
        <dbReference type="ARBA" id="ARBA00008348"/>
    </source>
</evidence>
<dbReference type="PROSITE" id="PS01149">
    <property type="entry name" value="PSI_RSU"/>
    <property type="match status" value="1"/>
</dbReference>
<dbReference type="InterPro" id="IPR042092">
    <property type="entry name" value="PsdUridine_s_RsuA/RluB/E/F_cat"/>
</dbReference>
<dbReference type="PROSITE" id="PS50889">
    <property type="entry name" value="S4"/>
    <property type="match status" value="1"/>
</dbReference>
<dbReference type="NCBIfam" id="TIGR00093">
    <property type="entry name" value="pseudouridine synthase"/>
    <property type="match status" value="1"/>
</dbReference>
<dbReference type="Gene3D" id="3.30.70.1560">
    <property type="entry name" value="Alpha-L RNA-binding motif"/>
    <property type="match status" value="1"/>
</dbReference>
<dbReference type="FunFam" id="3.30.70.1560:FF:000002">
    <property type="entry name" value="Pseudouridine synthase"/>
    <property type="match status" value="1"/>
</dbReference>
<dbReference type="PANTHER" id="PTHR47683:SF2">
    <property type="entry name" value="RNA-BINDING S4 DOMAIN-CONTAINING PROTEIN"/>
    <property type="match status" value="1"/>
</dbReference>
<comment type="caution">
    <text evidence="6">The sequence shown here is derived from an EMBL/GenBank/DDBJ whole genome shotgun (WGS) entry which is preliminary data.</text>
</comment>
<evidence type="ECO:0000256" key="4">
    <source>
        <dbReference type="RuleBase" id="RU003887"/>
    </source>
</evidence>
<dbReference type="PANTHER" id="PTHR47683">
    <property type="entry name" value="PSEUDOURIDINE SYNTHASE FAMILY PROTEIN-RELATED"/>
    <property type="match status" value="1"/>
</dbReference>
<dbReference type="CDD" id="cd02554">
    <property type="entry name" value="PseudoU_synth_RluF"/>
    <property type="match status" value="1"/>
</dbReference>
<dbReference type="Proteomes" id="UP000605259">
    <property type="component" value="Unassembled WGS sequence"/>
</dbReference>
<dbReference type="InterPro" id="IPR050343">
    <property type="entry name" value="RsuA_PseudoU_synthase"/>
</dbReference>
<dbReference type="InterPro" id="IPR006145">
    <property type="entry name" value="PsdUridine_synth_RsuA/RluA"/>
</dbReference>
<dbReference type="AlphaFoldDB" id="A0A917ESN5"/>
<feature type="domain" description="RNA-binding S4" evidence="5">
    <location>
        <begin position="1"/>
        <end position="58"/>
    </location>
</feature>
<gene>
    <name evidence="6" type="ORF">GCM10007140_35470</name>
</gene>
<dbReference type="SMART" id="SM00363">
    <property type="entry name" value="S4"/>
    <property type="match status" value="1"/>
</dbReference>